<evidence type="ECO:0000313" key="6">
    <source>
        <dbReference type="Proteomes" id="UP000032633"/>
    </source>
</evidence>
<protein>
    <recommendedName>
        <fullName evidence="4">SMP-30/Gluconolactonase/LRE-like region domain-containing protein</fullName>
    </recommendedName>
</protein>
<feature type="binding site" evidence="3">
    <location>
        <position position="102"/>
    </location>
    <ligand>
        <name>substrate</name>
    </ligand>
</feature>
<comment type="similarity">
    <text evidence="1">Belongs to the SMP-30/CGR1 family.</text>
</comment>
<dbReference type="PANTHER" id="PTHR10907:SF47">
    <property type="entry name" value="REGUCALCIN"/>
    <property type="match status" value="1"/>
</dbReference>
<reference evidence="5 6" key="1">
    <citation type="journal article" date="2015" name="J. Biotechnol.">
        <title>Complete genome sequence of Paenibacillus beijingensis 7188(T) (=DSM 24997(T)), a novel rhizobacterium from jujube garden soil.</title>
        <authorList>
            <person name="Kwak Y."/>
            <person name="Shin J.H."/>
        </authorList>
    </citation>
    <scope>NUCLEOTIDE SEQUENCE [LARGE SCALE GENOMIC DNA]</scope>
    <source>
        <strain evidence="5 6">DSM 24997</strain>
    </source>
</reference>
<keyword evidence="6" id="KW-1185">Reference proteome</keyword>
<dbReference type="Gene3D" id="2.120.10.30">
    <property type="entry name" value="TolB, C-terminal domain"/>
    <property type="match status" value="1"/>
</dbReference>
<dbReference type="Pfam" id="PF08450">
    <property type="entry name" value="SGL"/>
    <property type="match status" value="1"/>
</dbReference>
<reference evidence="6" key="2">
    <citation type="submission" date="2015-03" db="EMBL/GenBank/DDBJ databases">
        <title>Genome sequence of Paenibacillus beijingensis strain DSM 24997T.</title>
        <authorList>
            <person name="Kwak Y."/>
            <person name="Shin J.-H."/>
        </authorList>
    </citation>
    <scope>NUCLEOTIDE SEQUENCE [LARGE SCALE GENOMIC DNA]</scope>
    <source>
        <strain evidence="6">DSM 24997</strain>
    </source>
</reference>
<comment type="cofactor">
    <cofactor evidence="3">
        <name>Zn(2+)</name>
        <dbReference type="ChEBI" id="CHEBI:29105"/>
    </cofactor>
    <text evidence="3">Binds 1 divalent metal cation per subunit.</text>
</comment>
<dbReference type="OrthoDB" id="2633250at2"/>
<feature type="binding site" evidence="3">
    <location>
        <position position="148"/>
    </location>
    <ligand>
        <name>a divalent metal cation</name>
        <dbReference type="ChEBI" id="CHEBI:60240"/>
    </ligand>
</feature>
<dbReference type="PRINTS" id="PR01790">
    <property type="entry name" value="SMP30FAMILY"/>
</dbReference>
<evidence type="ECO:0000256" key="3">
    <source>
        <dbReference type="PIRSR" id="PIRSR605511-2"/>
    </source>
</evidence>
<feature type="domain" description="SMP-30/Gluconolactonase/LRE-like region" evidence="4">
    <location>
        <begin position="15"/>
        <end position="258"/>
    </location>
</feature>
<feature type="binding site" evidence="3">
    <location>
        <position position="17"/>
    </location>
    <ligand>
        <name>a divalent metal cation</name>
        <dbReference type="ChEBI" id="CHEBI:60240"/>
    </ligand>
</feature>
<dbReference type="HOGENOM" id="CLU_036110_3_1_9"/>
<dbReference type="PANTHER" id="PTHR10907">
    <property type="entry name" value="REGUCALCIN"/>
    <property type="match status" value="1"/>
</dbReference>
<keyword evidence="3" id="KW-0862">Zinc</keyword>
<feature type="binding site" evidence="3">
    <location>
        <position position="198"/>
    </location>
    <ligand>
        <name>a divalent metal cation</name>
        <dbReference type="ChEBI" id="CHEBI:60240"/>
    </ligand>
</feature>
<sequence length="306" mass="34167">MPYKIEMVLNIGSTLGEGAYWDYIAKRLYWVDILQKKLHIYNPETGSNEEHLFDQFVSSVVVSRYGGLVLTLKDGFYSYSPKTRELRLIAAPESQEADNRFNDGKCDAAGRFFAGTMNLSGKREAGRLYRLNTDGSIDIVLEKVSISNGIIWSCDNKTMYYTDTMTREISAYEYDLSSGEVGKRQVVVSIPEEEGLPDGMTIDEEGMLWVALWGGGKVSRYNPDTGNKITEIPFYSNYITSCAFGGANLDELYITTANENNADSRTAGGLFKVKPGVKGVPAHKCGIQIRDRGVYRGRDKLDAIER</sequence>
<evidence type="ECO:0000313" key="5">
    <source>
        <dbReference type="EMBL" id="AJY75907.1"/>
    </source>
</evidence>
<organism evidence="5 6">
    <name type="scientific">Paenibacillus beijingensis</name>
    <dbReference type="NCBI Taxonomy" id="1126833"/>
    <lineage>
        <taxon>Bacteria</taxon>
        <taxon>Bacillati</taxon>
        <taxon>Bacillota</taxon>
        <taxon>Bacilli</taxon>
        <taxon>Bacillales</taxon>
        <taxon>Paenibacillaceae</taxon>
        <taxon>Paenibacillus</taxon>
    </lineage>
</organism>
<dbReference type="InterPro" id="IPR011042">
    <property type="entry name" value="6-blade_b-propeller_TolB-like"/>
</dbReference>
<dbReference type="Proteomes" id="UP000032633">
    <property type="component" value="Chromosome"/>
</dbReference>
<dbReference type="SUPFAM" id="SSF63829">
    <property type="entry name" value="Calcium-dependent phosphotriesterase"/>
    <property type="match status" value="1"/>
</dbReference>
<dbReference type="PATRIC" id="fig|1126833.4.peg.3687"/>
<feature type="binding site" evidence="3">
    <location>
        <position position="100"/>
    </location>
    <ligand>
        <name>substrate</name>
    </ligand>
</feature>
<evidence type="ECO:0000259" key="4">
    <source>
        <dbReference type="Pfam" id="PF08450"/>
    </source>
</evidence>
<name>A0A0D5NLM5_9BACL</name>
<evidence type="ECO:0000256" key="1">
    <source>
        <dbReference type="ARBA" id="ARBA00008853"/>
    </source>
</evidence>
<dbReference type="EMBL" id="CP011058">
    <property type="protein sequence ID" value="AJY75907.1"/>
    <property type="molecule type" value="Genomic_DNA"/>
</dbReference>
<dbReference type="InterPro" id="IPR005511">
    <property type="entry name" value="SMP-30"/>
</dbReference>
<gene>
    <name evidence="5" type="ORF">VN24_16810</name>
</gene>
<dbReference type="KEGG" id="pbj:VN24_16810"/>
<feature type="active site" description="Proton donor/acceptor" evidence="2">
    <location>
        <position position="198"/>
    </location>
</feature>
<accession>A0A0D5NLM5</accession>
<dbReference type="GO" id="GO:0019853">
    <property type="term" value="P:L-ascorbic acid biosynthetic process"/>
    <property type="evidence" value="ECO:0007669"/>
    <property type="project" value="TreeGrafter"/>
</dbReference>
<dbReference type="AlphaFoldDB" id="A0A0D5NLM5"/>
<dbReference type="InterPro" id="IPR013658">
    <property type="entry name" value="SGL"/>
</dbReference>
<keyword evidence="3" id="KW-0479">Metal-binding</keyword>
<evidence type="ECO:0000256" key="2">
    <source>
        <dbReference type="PIRSR" id="PIRSR605511-1"/>
    </source>
</evidence>
<dbReference type="RefSeq" id="WP_045671335.1">
    <property type="nucleotide sequence ID" value="NZ_CP011058.1"/>
</dbReference>
<dbReference type="GO" id="GO:0004341">
    <property type="term" value="F:gluconolactonase activity"/>
    <property type="evidence" value="ECO:0007669"/>
    <property type="project" value="TreeGrafter"/>
</dbReference>
<proteinExistence type="inferred from homology"/>
<dbReference type="STRING" id="1126833.VN24_16810"/>
<dbReference type="GO" id="GO:0005509">
    <property type="term" value="F:calcium ion binding"/>
    <property type="evidence" value="ECO:0007669"/>
    <property type="project" value="TreeGrafter"/>
</dbReference>